<keyword evidence="4" id="KW-1185">Reference proteome</keyword>
<comment type="caution">
    <text evidence="3">The sequence shown here is derived from an EMBL/GenBank/DDBJ whole genome shotgun (WGS) entry which is preliminary data.</text>
</comment>
<proteinExistence type="predicted"/>
<protein>
    <recommendedName>
        <fullName evidence="2">SAM domain-containing protein</fullName>
    </recommendedName>
</protein>
<feature type="compositionally biased region" description="Low complexity" evidence="1">
    <location>
        <begin position="134"/>
        <end position="148"/>
    </location>
</feature>
<gene>
    <name evidence="3" type="ORF">AAFF_G00434410</name>
</gene>
<sequence length="234" mass="24640">MSASTESGEEILSWLRGIHLPQYAACFTHAGYLRPEDCGGLTDQRLLEMRVFPTGHRRRILRSLESPGETGAPETGPAGERRAKPVPKPRRVFLNDRKRATLCQRQAAREEAEGQQGRQTLPAGVGSGAKLRAAEGPAGSDASAGGSSKQPGPRKTPPSTSGSSDSLSVSSPSEHASDRETSSEDPAPRSRRRGSRGPWSSTTSTARTGAPMAPPARSPAHNPNPALAPPAPTN</sequence>
<dbReference type="Pfam" id="PF00536">
    <property type="entry name" value="SAM_1"/>
    <property type="match status" value="1"/>
</dbReference>
<feature type="compositionally biased region" description="Basic and acidic residues" evidence="1">
    <location>
        <begin position="175"/>
        <end position="188"/>
    </location>
</feature>
<feature type="domain" description="SAM" evidence="2">
    <location>
        <begin position="6"/>
        <end position="70"/>
    </location>
</feature>
<dbReference type="InterPro" id="IPR001660">
    <property type="entry name" value="SAM"/>
</dbReference>
<feature type="compositionally biased region" description="Low complexity" evidence="1">
    <location>
        <begin position="196"/>
        <end position="205"/>
    </location>
</feature>
<accession>A0AAD7WI30</accession>
<evidence type="ECO:0000313" key="3">
    <source>
        <dbReference type="EMBL" id="KAJ8397752.1"/>
    </source>
</evidence>
<dbReference type="GO" id="GO:0005737">
    <property type="term" value="C:cytoplasm"/>
    <property type="evidence" value="ECO:0007669"/>
    <property type="project" value="TreeGrafter"/>
</dbReference>
<dbReference type="Gene3D" id="1.10.150.50">
    <property type="entry name" value="Transcription Factor, Ets-1"/>
    <property type="match status" value="1"/>
</dbReference>
<dbReference type="Proteomes" id="UP001221898">
    <property type="component" value="Unassembled WGS sequence"/>
</dbReference>
<dbReference type="AlphaFoldDB" id="A0AAD7WI30"/>
<dbReference type="EMBL" id="JAINUG010000095">
    <property type="protein sequence ID" value="KAJ8397752.1"/>
    <property type="molecule type" value="Genomic_DNA"/>
</dbReference>
<dbReference type="PANTHER" id="PTHR45899">
    <property type="entry name" value="RHO GTPASE ACTIVATING PROTEIN AT 15B, ISOFORM C"/>
    <property type="match status" value="1"/>
</dbReference>
<organism evidence="3 4">
    <name type="scientific">Aldrovandia affinis</name>
    <dbReference type="NCBI Taxonomy" id="143900"/>
    <lineage>
        <taxon>Eukaryota</taxon>
        <taxon>Metazoa</taxon>
        <taxon>Chordata</taxon>
        <taxon>Craniata</taxon>
        <taxon>Vertebrata</taxon>
        <taxon>Euteleostomi</taxon>
        <taxon>Actinopterygii</taxon>
        <taxon>Neopterygii</taxon>
        <taxon>Teleostei</taxon>
        <taxon>Notacanthiformes</taxon>
        <taxon>Halosauridae</taxon>
        <taxon>Aldrovandia</taxon>
    </lineage>
</organism>
<feature type="region of interest" description="Disordered" evidence="1">
    <location>
        <begin position="58"/>
        <end position="234"/>
    </location>
</feature>
<dbReference type="SMART" id="SM00454">
    <property type="entry name" value="SAM"/>
    <property type="match status" value="1"/>
</dbReference>
<dbReference type="InterPro" id="IPR052227">
    <property type="entry name" value="Arf-Rho-GAP_ANK-PH_domain"/>
</dbReference>
<name>A0AAD7WI30_9TELE</name>
<reference evidence="3" key="1">
    <citation type="journal article" date="2023" name="Science">
        <title>Genome structures resolve the early diversification of teleost fishes.</title>
        <authorList>
            <person name="Parey E."/>
            <person name="Louis A."/>
            <person name="Montfort J."/>
            <person name="Bouchez O."/>
            <person name="Roques C."/>
            <person name="Iampietro C."/>
            <person name="Lluch J."/>
            <person name="Castinel A."/>
            <person name="Donnadieu C."/>
            <person name="Desvignes T."/>
            <person name="Floi Bucao C."/>
            <person name="Jouanno E."/>
            <person name="Wen M."/>
            <person name="Mejri S."/>
            <person name="Dirks R."/>
            <person name="Jansen H."/>
            <person name="Henkel C."/>
            <person name="Chen W.J."/>
            <person name="Zahm M."/>
            <person name="Cabau C."/>
            <person name="Klopp C."/>
            <person name="Thompson A.W."/>
            <person name="Robinson-Rechavi M."/>
            <person name="Braasch I."/>
            <person name="Lecointre G."/>
            <person name="Bobe J."/>
            <person name="Postlethwait J.H."/>
            <person name="Berthelot C."/>
            <person name="Roest Crollius H."/>
            <person name="Guiguen Y."/>
        </authorList>
    </citation>
    <scope>NUCLEOTIDE SEQUENCE</scope>
    <source>
        <strain evidence="3">NC1722</strain>
    </source>
</reference>
<evidence type="ECO:0000256" key="1">
    <source>
        <dbReference type="SAM" id="MobiDB-lite"/>
    </source>
</evidence>
<evidence type="ECO:0000259" key="2">
    <source>
        <dbReference type="PROSITE" id="PS50105"/>
    </source>
</evidence>
<feature type="compositionally biased region" description="Low complexity" evidence="1">
    <location>
        <begin position="157"/>
        <end position="173"/>
    </location>
</feature>
<dbReference type="PANTHER" id="PTHR45899:SF2">
    <property type="entry name" value="RHO GTPASE ACTIVATING PROTEIN AT 15B, ISOFORM C"/>
    <property type="match status" value="1"/>
</dbReference>
<dbReference type="GO" id="GO:0005547">
    <property type="term" value="F:phosphatidylinositol-3,4,5-trisphosphate binding"/>
    <property type="evidence" value="ECO:0007669"/>
    <property type="project" value="TreeGrafter"/>
</dbReference>
<dbReference type="InterPro" id="IPR013761">
    <property type="entry name" value="SAM/pointed_sf"/>
</dbReference>
<dbReference type="SUPFAM" id="SSF47769">
    <property type="entry name" value="SAM/Pointed domain"/>
    <property type="match status" value="1"/>
</dbReference>
<evidence type="ECO:0000313" key="4">
    <source>
        <dbReference type="Proteomes" id="UP001221898"/>
    </source>
</evidence>
<dbReference type="PROSITE" id="PS50105">
    <property type="entry name" value="SAM_DOMAIN"/>
    <property type="match status" value="1"/>
</dbReference>